<comment type="subcellular location">
    <subcellularLocation>
        <location evidence="1">Membrane</location>
        <topology evidence="1">Multi-pass membrane protein</topology>
    </subcellularLocation>
</comment>
<gene>
    <name evidence="8" type="primary">LOC104586527</name>
</gene>
<accession>A0A1U7YPY9</accession>
<evidence type="ECO:0000256" key="6">
    <source>
        <dbReference type="ARBA" id="ARBA00023136"/>
    </source>
</evidence>
<keyword evidence="4" id="KW-1133">Transmembrane helix</keyword>
<keyword evidence="3" id="KW-0677">Repeat</keyword>
<dbReference type="GeneID" id="104586527"/>
<keyword evidence="6" id="KW-0472">Membrane</keyword>
<dbReference type="PANTHER" id="PTHR24186:SF37">
    <property type="entry name" value="PGG DOMAIN-CONTAINING PROTEIN"/>
    <property type="match status" value="1"/>
</dbReference>
<proteinExistence type="predicted"/>
<dbReference type="RefSeq" id="XP_010242097.1">
    <property type="nucleotide sequence ID" value="XM_010243795.1"/>
</dbReference>
<dbReference type="OMA" id="ESTKTHE"/>
<evidence type="ECO:0000313" key="7">
    <source>
        <dbReference type="Proteomes" id="UP000189703"/>
    </source>
</evidence>
<dbReference type="PANTHER" id="PTHR24186">
    <property type="entry name" value="PROTEIN PHOSPHATASE 1 REGULATORY SUBUNIT"/>
    <property type="match status" value="1"/>
</dbReference>
<dbReference type="Pfam" id="PF13962">
    <property type="entry name" value="PGG"/>
    <property type="match status" value="1"/>
</dbReference>
<dbReference type="STRING" id="4432.A0A1U7YPY9"/>
<dbReference type="InterPro" id="IPR026961">
    <property type="entry name" value="PGG_dom"/>
</dbReference>
<keyword evidence="5" id="KW-0040">ANK repeat</keyword>
<dbReference type="Proteomes" id="UP000189703">
    <property type="component" value="Unplaced"/>
</dbReference>
<sequence>MAENLQIVQPNGDLLRESRDAMLVVATLIATVTFQAGVNPPGGVWQESTKTHEAGKSIMGYDKNGYRLFLFGNTLGFSIACNIIIYLIPNTPLRNLKVMVYIAIFSLTFTYGVSVAAITPETSVNLSLFLIFIGVPYLITYVLERYYN</sequence>
<evidence type="ECO:0000256" key="5">
    <source>
        <dbReference type="ARBA" id="ARBA00023043"/>
    </source>
</evidence>
<reference evidence="8" key="1">
    <citation type="submission" date="2025-08" db="UniProtKB">
        <authorList>
            <consortium name="RefSeq"/>
        </authorList>
    </citation>
    <scope>IDENTIFICATION</scope>
</reference>
<keyword evidence="2" id="KW-0812">Transmembrane</keyword>
<dbReference type="AlphaFoldDB" id="A0A1U7YPY9"/>
<keyword evidence="7" id="KW-1185">Reference proteome</keyword>
<dbReference type="eggNOG" id="KOG0504">
    <property type="taxonomic scope" value="Eukaryota"/>
</dbReference>
<dbReference type="FunCoup" id="A0A1U7YPY9">
    <property type="interactions" value="103"/>
</dbReference>
<evidence type="ECO:0000256" key="2">
    <source>
        <dbReference type="ARBA" id="ARBA00022692"/>
    </source>
</evidence>
<protein>
    <submittedName>
        <fullName evidence="8">Uncharacterized protein LOC104586527</fullName>
    </submittedName>
</protein>
<dbReference type="OrthoDB" id="681126at2759"/>
<name>A0A1U7YPY9_NELNU</name>
<evidence type="ECO:0000256" key="3">
    <source>
        <dbReference type="ARBA" id="ARBA00022737"/>
    </source>
</evidence>
<dbReference type="KEGG" id="nnu:104586527"/>
<organism evidence="7 8">
    <name type="scientific">Nelumbo nucifera</name>
    <name type="common">Sacred lotus</name>
    <dbReference type="NCBI Taxonomy" id="4432"/>
    <lineage>
        <taxon>Eukaryota</taxon>
        <taxon>Viridiplantae</taxon>
        <taxon>Streptophyta</taxon>
        <taxon>Embryophyta</taxon>
        <taxon>Tracheophyta</taxon>
        <taxon>Spermatophyta</taxon>
        <taxon>Magnoliopsida</taxon>
        <taxon>Proteales</taxon>
        <taxon>Nelumbonaceae</taxon>
        <taxon>Nelumbo</taxon>
    </lineage>
</organism>
<evidence type="ECO:0000313" key="8">
    <source>
        <dbReference type="RefSeq" id="XP_010242097.1"/>
    </source>
</evidence>
<dbReference type="GO" id="GO:0016020">
    <property type="term" value="C:membrane"/>
    <property type="evidence" value="ECO:0007669"/>
    <property type="project" value="UniProtKB-SubCell"/>
</dbReference>
<evidence type="ECO:0000256" key="1">
    <source>
        <dbReference type="ARBA" id="ARBA00004141"/>
    </source>
</evidence>
<evidence type="ECO:0000256" key="4">
    <source>
        <dbReference type="ARBA" id="ARBA00022989"/>
    </source>
</evidence>